<evidence type="ECO:0000256" key="3">
    <source>
        <dbReference type="PROSITE-ProRule" id="PRU00982"/>
    </source>
</evidence>
<dbReference type="Gene3D" id="3.30.710.10">
    <property type="entry name" value="Potassium Channel Kv1.1, Chain A"/>
    <property type="match status" value="1"/>
</dbReference>
<dbReference type="InterPro" id="IPR011333">
    <property type="entry name" value="SKP1/BTB/POZ_sf"/>
</dbReference>
<dbReference type="EMBL" id="JAQQAF010000003">
    <property type="protein sequence ID" value="KAJ8498463.1"/>
    <property type="molecule type" value="Genomic_DNA"/>
</dbReference>
<name>A0AAV8RHU4_ENSVE</name>
<dbReference type="Pfam" id="PF03000">
    <property type="entry name" value="NPH3"/>
    <property type="match status" value="1"/>
</dbReference>
<keyword evidence="9" id="KW-1185">Reference proteome</keyword>
<feature type="region of interest" description="Disordered" evidence="5">
    <location>
        <begin position="311"/>
        <end position="344"/>
    </location>
</feature>
<feature type="domain" description="BTB" evidence="6">
    <location>
        <begin position="68"/>
        <end position="132"/>
    </location>
</feature>
<evidence type="ECO:0000259" key="6">
    <source>
        <dbReference type="PROSITE" id="PS50097"/>
    </source>
</evidence>
<dbReference type="Proteomes" id="UP001222027">
    <property type="component" value="Unassembled WGS sequence"/>
</dbReference>
<reference evidence="8 9" key="1">
    <citation type="submission" date="2022-12" db="EMBL/GenBank/DDBJ databases">
        <title>Chromosome-scale assembly of the Ensete ventricosum genome.</title>
        <authorList>
            <person name="Dussert Y."/>
            <person name="Stocks J."/>
            <person name="Wendawek A."/>
            <person name="Woldeyes F."/>
            <person name="Nichols R.A."/>
            <person name="Borrell J.S."/>
        </authorList>
    </citation>
    <scope>NUCLEOTIDE SEQUENCE [LARGE SCALE GENOMIC DNA]</scope>
    <source>
        <strain evidence="9">cv. Maze</strain>
        <tissue evidence="8">Seeds</tissue>
    </source>
</reference>
<dbReference type="InterPro" id="IPR027356">
    <property type="entry name" value="NPH3_dom"/>
</dbReference>
<feature type="domain" description="NPH3" evidence="7">
    <location>
        <begin position="234"/>
        <end position="304"/>
    </location>
</feature>
<evidence type="ECO:0000256" key="5">
    <source>
        <dbReference type="SAM" id="MobiDB-lite"/>
    </source>
</evidence>
<evidence type="ECO:0008006" key="10">
    <source>
        <dbReference type="Google" id="ProtNLM"/>
    </source>
</evidence>
<evidence type="ECO:0000256" key="2">
    <source>
        <dbReference type="ARBA" id="ARBA00022786"/>
    </source>
</evidence>
<dbReference type="PANTHER" id="PTHR32370">
    <property type="entry name" value="OS12G0117600 PROTEIN"/>
    <property type="match status" value="1"/>
</dbReference>
<dbReference type="PROSITE" id="PS50097">
    <property type="entry name" value="BTB"/>
    <property type="match status" value="1"/>
</dbReference>
<keyword evidence="4" id="KW-0175">Coiled coil</keyword>
<comment type="caution">
    <text evidence="8">The sequence shown here is derived from an EMBL/GenBank/DDBJ whole genome shotgun (WGS) entry which is preliminary data.</text>
</comment>
<proteinExistence type="inferred from homology"/>
<dbReference type="InterPro" id="IPR043454">
    <property type="entry name" value="NPH3/RPT2-like"/>
</dbReference>
<evidence type="ECO:0000259" key="7">
    <source>
        <dbReference type="PROSITE" id="PS51649"/>
    </source>
</evidence>
<dbReference type="InterPro" id="IPR000210">
    <property type="entry name" value="BTB/POZ_dom"/>
</dbReference>
<evidence type="ECO:0000313" key="9">
    <source>
        <dbReference type="Proteomes" id="UP001222027"/>
    </source>
</evidence>
<evidence type="ECO:0000256" key="1">
    <source>
        <dbReference type="ARBA" id="ARBA00004906"/>
    </source>
</evidence>
<comment type="pathway">
    <text evidence="1">Protein modification; protein ubiquitination.</text>
</comment>
<sequence length="492" mass="54073">MRGWQELGVVDTIYEDDREEEKESEDESFSSSLVPSVILSPSPRYFSPSPLSLHSWVEKWTEATGSKADVVVRVHDQCFHLHRHPLVTNSGYLKRYLTENSEVTVSPPSRMAAATFEQAARFCYGGDVTMTPSNLAPLRAAAEWLEMGPDSGLVRRAEGYFFREVAADAGIAAEVLRSCAGLLGGPDAEAAAAAGVAAGCIEVLAASGDGEEWLDDMAALSAEELWRIAGAMQARFADDHDLLYRVVDYYLHNHEGKLTEEETSRICYNINCAKLSHHLLVHLVQNPCLPLRFVVQAMLIEQLHTRSCILDRATPSPAGPGPIKQRNPLRSSSTTICTPSRSHGDGQLTLGAILQRDAARRQSAHIRTAMEATSLRIENLERDLVGLRQRLRWSEEKQAEMDSLKSASFRVVRPRGSELEEEPAVAEASCNRQPARGGGGLGRMLVCGFKNMFSKSDRVKESNGSSLGSSGGGMALVVKKTRPRHRRNRSFD</sequence>
<feature type="coiled-coil region" evidence="4">
    <location>
        <begin position="370"/>
        <end position="397"/>
    </location>
</feature>
<gene>
    <name evidence="8" type="ORF">OPV22_009015</name>
</gene>
<evidence type="ECO:0000313" key="8">
    <source>
        <dbReference type="EMBL" id="KAJ8498463.1"/>
    </source>
</evidence>
<feature type="compositionally biased region" description="Polar residues" evidence="5">
    <location>
        <begin position="328"/>
        <end position="341"/>
    </location>
</feature>
<protein>
    <recommendedName>
        <fullName evidence="10">BTB domain-containing protein</fullName>
    </recommendedName>
</protein>
<dbReference type="Pfam" id="PF00651">
    <property type="entry name" value="BTB"/>
    <property type="match status" value="1"/>
</dbReference>
<comment type="similarity">
    <text evidence="3">Belongs to the NPH3 family.</text>
</comment>
<keyword evidence="2" id="KW-0833">Ubl conjugation pathway</keyword>
<accession>A0AAV8RHU4</accession>
<dbReference type="SUPFAM" id="SSF54695">
    <property type="entry name" value="POZ domain"/>
    <property type="match status" value="1"/>
</dbReference>
<feature type="compositionally biased region" description="Basic residues" evidence="5">
    <location>
        <begin position="479"/>
        <end position="492"/>
    </location>
</feature>
<dbReference type="PROSITE" id="PS51649">
    <property type="entry name" value="NPH3"/>
    <property type="match status" value="1"/>
</dbReference>
<organism evidence="8 9">
    <name type="scientific">Ensete ventricosum</name>
    <name type="common">Abyssinian banana</name>
    <name type="synonym">Musa ensete</name>
    <dbReference type="NCBI Taxonomy" id="4639"/>
    <lineage>
        <taxon>Eukaryota</taxon>
        <taxon>Viridiplantae</taxon>
        <taxon>Streptophyta</taxon>
        <taxon>Embryophyta</taxon>
        <taxon>Tracheophyta</taxon>
        <taxon>Spermatophyta</taxon>
        <taxon>Magnoliopsida</taxon>
        <taxon>Liliopsida</taxon>
        <taxon>Zingiberales</taxon>
        <taxon>Musaceae</taxon>
        <taxon>Ensete</taxon>
    </lineage>
</organism>
<evidence type="ECO:0000256" key="4">
    <source>
        <dbReference type="SAM" id="Coils"/>
    </source>
</evidence>
<feature type="region of interest" description="Disordered" evidence="5">
    <location>
        <begin position="458"/>
        <end position="492"/>
    </location>
</feature>
<dbReference type="AlphaFoldDB" id="A0AAV8RHU4"/>